<gene>
    <name evidence="9" type="primary">nadE_3</name>
    <name evidence="9" type="ORF">LMG3441_06006</name>
</gene>
<dbReference type="InterPro" id="IPR014729">
    <property type="entry name" value="Rossmann-like_a/b/a_fold"/>
</dbReference>
<evidence type="ECO:0000259" key="8">
    <source>
        <dbReference type="Pfam" id="PF02540"/>
    </source>
</evidence>
<name>A0A6S7AQI8_9BURK</name>
<dbReference type="InterPro" id="IPR022310">
    <property type="entry name" value="NAD/GMP_synthase"/>
</dbReference>
<dbReference type="GO" id="GO:0009435">
    <property type="term" value="P:NAD+ biosynthetic process"/>
    <property type="evidence" value="ECO:0007669"/>
    <property type="project" value="UniProtKB-UniPathway"/>
</dbReference>
<evidence type="ECO:0000313" key="9">
    <source>
        <dbReference type="EMBL" id="CAB3743562.1"/>
    </source>
</evidence>
<dbReference type="PANTHER" id="PTHR23090:SF7">
    <property type="entry name" value="NH(3)-DEPENDENT NAD(+) SYNTHETASE"/>
    <property type="match status" value="1"/>
</dbReference>
<keyword evidence="5 6" id="KW-0520">NAD</keyword>
<dbReference type="Gene3D" id="3.40.50.620">
    <property type="entry name" value="HUPs"/>
    <property type="match status" value="1"/>
</dbReference>
<dbReference type="GO" id="GO:0005737">
    <property type="term" value="C:cytoplasm"/>
    <property type="evidence" value="ECO:0007669"/>
    <property type="project" value="InterPro"/>
</dbReference>
<organism evidence="9 10">
    <name type="scientific">Achromobacter kerstersii</name>
    <dbReference type="NCBI Taxonomy" id="1353890"/>
    <lineage>
        <taxon>Bacteria</taxon>
        <taxon>Pseudomonadati</taxon>
        <taxon>Pseudomonadota</taxon>
        <taxon>Betaproteobacteria</taxon>
        <taxon>Burkholderiales</taxon>
        <taxon>Alcaligenaceae</taxon>
        <taxon>Achromobacter</taxon>
    </lineage>
</organism>
<proteinExistence type="inferred from homology"/>
<evidence type="ECO:0000256" key="4">
    <source>
        <dbReference type="ARBA" id="ARBA00022840"/>
    </source>
</evidence>
<comment type="catalytic activity">
    <reaction evidence="7">
        <text>deamido-NAD(+) + NH4(+) + ATP = AMP + diphosphate + NAD(+) + H(+)</text>
        <dbReference type="Rhea" id="RHEA:21188"/>
        <dbReference type="ChEBI" id="CHEBI:15378"/>
        <dbReference type="ChEBI" id="CHEBI:28938"/>
        <dbReference type="ChEBI" id="CHEBI:30616"/>
        <dbReference type="ChEBI" id="CHEBI:33019"/>
        <dbReference type="ChEBI" id="CHEBI:57540"/>
        <dbReference type="ChEBI" id="CHEBI:58437"/>
        <dbReference type="ChEBI" id="CHEBI:456215"/>
        <dbReference type="EC" id="6.3.1.5"/>
    </reaction>
</comment>
<dbReference type="UniPathway" id="UPA00253">
    <property type="reaction ID" value="UER00333"/>
</dbReference>
<evidence type="ECO:0000256" key="3">
    <source>
        <dbReference type="ARBA" id="ARBA00022741"/>
    </source>
</evidence>
<keyword evidence="10" id="KW-1185">Reference proteome</keyword>
<evidence type="ECO:0000256" key="1">
    <source>
        <dbReference type="ARBA" id="ARBA00004790"/>
    </source>
</evidence>
<evidence type="ECO:0000256" key="5">
    <source>
        <dbReference type="ARBA" id="ARBA00023027"/>
    </source>
</evidence>
<sequence length="173" mass="18254">MAVDAQCEALSASGLIIADPDVEVFTVGNMKARQRMFAQYAIAGAQDSLVIGTDQAAEALMGFFTKHGDGAADLVPLRGVTKRRVRALGIMLGAPARLITKGPTADLASLQPLRPDEEALGVTYDEIDDFLEGLRVRPDALATILKQYDATAHKCAEPAAPMPASQVRAPAPP</sequence>
<dbReference type="GO" id="GO:0005524">
    <property type="term" value="F:ATP binding"/>
    <property type="evidence" value="ECO:0007669"/>
    <property type="project" value="UniProtKB-KW"/>
</dbReference>
<keyword evidence="4 6" id="KW-0067">ATP-binding</keyword>
<evidence type="ECO:0000256" key="2">
    <source>
        <dbReference type="ARBA" id="ARBA00022598"/>
    </source>
</evidence>
<dbReference type="CDD" id="cd00553">
    <property type="entry name" value="NAD_synthase"/>
    <property type="match status" value="1"/>
</dbReference>
<evidence type="ECO:0000256" key="7">
    <source>
        <dbReference type="RuleBase" id="RU003812"/>
    </source>
</evidence>
<accession>A0A6S7AQI8</accession>
<dbReference type="AlphaFoldDB" id="A0A6S7AQI8"/>
<keyword evidence="2 6" id="KW-0436">Ligase</keyword>
<dbReference type="GO" id="GO:0003952">
    <property type="term" value="F:NAD+ synthase (glutamine-hydrolyzing) activity"/>
    <property type="evidence" value="ECO:0007669"/>
    <property type="project" value="InterPro"/>
</dbReference>
<reference evidence="9 10" key="1">
    <citation type="submission" date="2020-04" db="EMBL/GenBank/DDBJ databases">
        <authorList>
            <person name="De Canck E."/>
        </authorList>
    </citation>
    <scope>NUCLEOTIDE SEQUENCE [LARGE SCALE GENOMIC DNA]</scope>
    <source>
        <strain evidence="9 10">LMG 3441</strain>
    </source>
</reference>
<dbReference type="EMBL" id="CADIJQ010000018">
    <property type="protein sequence ID" value="CAB3743562.1"/>
    <property type="molecule type" value="Genomic_DNA"/>
</dbReference>
<dbReference type="SUPFAM" id="SSF52402">
    <property type="entry name" value="Adenine nucleotide alpha hydrolases-like"/>
    <property type="match status" value="1"/>
</dbReference>
<feature type="domain" description="NAD/GMP synthase" evidence="8">
    <location>
        <begin position="23"/>
        <end position="140"/>
    </location>
</feature>
<dbReference type="NCBIfam" id="TIGR00552">
    <property type="entry name" value="nadE"/>
    <property type="match status" value="1"/>
</dbReference>
<dbReference type="GO" id="GO:0004359">
    <property type="term" value="F:glutaminase activity"/>
    <property type="evidence" value="ECO:0007669"/>
    <property type="project" value="InterPro"/>
</dbReference>
<dbReference type="InterPro" id="IPR003694">
    <property type="entry name" value="NAD_synthase"/>
</dbReference>
<comment type="similarity">
    <text evidence="6">Belongs to the NAD synthetase family.</text>
</comment>
<dbReference type="EC" id="6.3.1.5" evidence="7"/>
<dbReference type="PANTHER" id="PTHR23090">
    <property type="entry name" value="NH 3 /GLUTAMINE-DEPENDENT NAD + SYNTHETASE"/>
    <property type="match status" value="1"/>
</dbReference>
<protein>
    <recommendedName>
        <fullName evidence="7">NH(3)-dependent NAD(+) synthetase</fullName>
        <ecNumber evidence="7">6.3.1.5</ecNumber>
    </recommendedName>
</protein>
<dbReference type="Pfam" id="PF02540">
    <property type="entry name" value="NAD_synthase"/>
    <property type="match status" value="1"/>
</dbReference>
<keyword evidence="3 6" id="KW-0547">Nucleotide-binding</keyword>
<comment type="pathway">
    <text evidence="1">Cofactor biosynthesis; NAD(+) biosynthesis.</text>
</comment>
<dbReference type="Proteomes" id="UP000494269">
    <property type="component" value="Unassembled WGS sequence"/>
</dbReference>
<evidence type="ECO:0000256" key="6">
    <source>
        <dbReference type="RuleBase" id="RU003811"/>
    </source>
</evidence>
<evidence type="ECO:0000313" key="10">
    <source>
        <dbReference type="Proteomes" id="UP000494269"/>
    </source>
</evidence>
<dbReference type="GO" id="GO:0008795">
    <property type="term" value="F:NAD+ synthase activity"/>
    <property type="evidence" value="ECO:0007669"/>
    <property type="project" value="UniProtKB-EC"/>
</dbReference>